<keyword evidence="5" id="KW-0539">Nucleus</keyword>
<feature type="compositionally biased region" description="Low complexity" evidence="7">
    <location>
        <begin position="95"/>
        <end position="105"/>
    </location>
</feature>
<dbReference type="PANTHER" id="PTHR46508:SF5">
    <property type="entry name" value="PHD-FINGER AND DNA BINDING DOMAIN-CONTAINING PROTEIN"/>
    <property type="match status" value="1"/>
</dbReference>
<sequence length="1759" mass="196885">MEALVGRAVRKAFPGYGTFAGVVESYDPGAGYFRVLYEDGDSEEVDADGMAEILVGPAMPSALQQLQHTPPRDAAGRRPKKRRRGDGDGDEDDTSPTPTTNPSPDCVVLAVPATASEDTEPATPAEGAAAEKKRRVSPGPESSRPPRRSARQAKAAERVAEMEAAAAVAAAAEAEEEAAAAAVAAASTPQQSGRKRPRVTGSGRYRSVSRDLQEAAVKELPPKPELPPSSQSLDLGGLPVLDVFQVYSCLRSFSRQLFLGPFSLETFVAALRSTNVNPLIDWVHFALLRALKSHLEDFANEGDPSAVHCIRNLNWELLDLATWPIYLAEYLLTRGTELRYGMKLTDLSLLSTGYYRQPAGVKLELLRPLSDDVLEIGAIRSRLSESDGNDEGFRGTAVRRKKRGSSAKVAVDSSQFPEGSAEMDDGNSDECYLCGMDGNLLCCDGCPAAFHSKCVGVVEDLLPEGDWYCPECLIQKNDGSRNIANPMRGAEILGTDPHGRLYFFTCGYLLVVDSCDGNSPCYYYGQIDLHPLVTVLNACHPLYSSMVNTISSFCGTAIKSSNLSSRYQSSRECSTSDAETDSKHLSLLKEPSEHDQFKVEQGNSFEHLDSGKACTSNSDDLDQDLSQHSIKLRSSLMSRSGNAAEGDSNQIPQNRSSSDKNDNCNSQKDIVYSHANGSLAENQKDSPPKEKPRDWQVHSDPARYINYYSFGQIAANAAEELKHKLSENKDGKKPVQDVLSFHLRTICKKYANIFALTDQKLSAELLKEKCGWCNSCQISGGVDCIFRVTDIKYMEGPKPHTLDLRAENNMDSHIILAMHNILSIEERLNGLLSGPWQNPQYSICWRKAVLKASDVSSLKQPLLTLESSLRRVAITAEWQKPADSVEVVGSAAHILVRSSNKSLSHGSARKPGRKPSPNGELKVDSRDVGVYWWRGGKLSRQVFHWKRLPQSLVNKAARQAGRRKIPTILYTDGSQFARRFKYIAWQAAVEMAENAAQLILQIKELEWNIKWTEILSTLPSSLMTKETQKIARLFKKVIIRRKRIEGTNVEYLLDFGKRENIPPVISKHGTKLEEPSSERNRYWLSEGHVPLNLLKAYEAKTFARLLKKKETDELPKKTKKMRVPKPEMPRKTGFDYLFEKAEKRSTMFCGHCHKEVIASEAVNCQYCAAIFHRKHFKVPRGARNAVYVCNKCLDEMVLKVESPQKKAAPKKPSPKKKQKKQNKQKKQKKQSRKIETRRNQIVLKYKKKIGKKGKRGRPRKNPPGLSKNESSKILESEPSNVSKNEPVKRISKRLYDKYMKGNTNVSENAASSRKRKRTASQYSYWLNGLRWTQNPHDERAISFRKERVVFPSEDAEISEVSPVCCLCEKCYCEDDIYIACEKCEDWFHGDIFSVTIENVNNLIGFKCHRCRLRSLPVCPYAETVTILKGQSDKDHGIKFVDHSVDKFVEDEDPNCPKDLGALGILQELHDHDIERRLNGHITEIEFSYNNCLEELNDHGSLKEFDAHSTEKDPEDDKSLKKVDTNNELKELDDPGSEKEPGDHYCPKDLNSHINLKDLDNSRTDKEIKNDNCLNELDGDNNWKQFDAHSTEKDPDDDKSLKKVDTHNELKELDDPGCEKEPDGNNNWKALDSHNSQEELDTTNSKFSPKEIQCPMELDGFSSLKVVDHNVLEELDNHNCLKESVNKNSSKELDNNESPKDSGDFLAEHFNNIRISGKEALVSTPETDSVNESLGLQSKDDSGKTVPTGHEIDLQVVVTL</sequence>
<dbReference type="Pfam" id="PF00628">
    <property type="entry name" value="PHD"/>
    <property type="match status" value="1"/>
</dbReference>
<evidence type="ECO:0008006" key="12">
    <source>
        <dbReference type="Google" id="ProtNLM"/>
    </source>
</evidence>
<feature type="region of interest" description="Disordered" evidence="7">
    <location>
        <begin position="637"/>
        <end position="697"/>
    </location>
</feature>
<dbReference type="Pfam" id="PF02791">
    <property type="entry name" value="DDT"/>
    <property type="match status" value="1"/>
</dbReference>
<feature type="compositionally biased region" description="Basic residues" evidence="7">
    <location>
        <begin position="1244"/>
        <end position="1260"/>
    </location>
</feature>
<feature type="region of interest" description="Disordered" evidence="7">
    <location>
        <begin position="1570"/>
        <end position="1644"/>
    </location>
</feature>
<evidence type="ECO:0000256" key="7">
    <source>
        <dbReference type="SAM" id="MobiDB-lite"/>
    </source>
</evidence>
<evidence type="ECO:0000256" key="3">
    <source>
        <dbReference type="ARBA" id="ARBA00022771"/>
    </source>
</evidence>
<dbReference type="InterPro" id="IPR019786">
    <property type="entry name" value="Zinc_finger_PHD-type_CS"/>
</dbReference>
<dbReference type="Pfam" id="PF24294">
    <property type="entry name" value="Chromo_PTM"/>
    <property type="match status" value="1"/>
</dbReference>
<feature type="region of interest" description="Disordered" evidence="7">
    <location>
        <begin position="1505"/>
        <end position="1556"/>
    </location>
</feature>
<dbReference type="PANTHER" id="PTHR46508">
    <property type="entry name" value="PHD FINGER FAMILY PROTEIN"/>
    <property type="match status" value="1"/>
</dbReference>
<keyword evidence="2" id="KW-0479">Metal-binding</keyword>
<dbReference type="PROSITE" id="PS50827">
    <property type="entry name" value="DDT"/>
    <property type="match status" value="1"/>
</dbReference>
<feature type="region of interest" description="Disordered" evidence="7">
    <location>
        <begin position="1716"/>
        <end position="1747"/>
    </location>
</feature>
<dbReference type="InterPro" id="IPR011011">
    <property type="entry name" value="Znf_FYVE_PHD"/>
</dbReference>
<dbReference type="OrthoDB" id="784962at2759"/>
<feature type="compositionally biased region" description="Polar residues" evidence="7">
    <location>
        <begin position="1723"/>
        <end position="1735"/>
    </location>
</feature>
<dbReference type="InterPro" id="IPR047365">
    <property type="entry name" value="Tudor_AtPTM-like"/>
</dbReference>
<evidence type="ECO:0000256" key="2">
    <source>
        <dbReference type="ARBA" id="ARBA00022723"/>
    </source>
</evidence>
<evidence type="ECO:0000313" key="11">
    <source>
        <dbReference type="Proteomes" id="UP000604825"/>
    </source>
</evidence>
<dbReference type="GO" id="GO:0008270">
    <property type="term" value="F:zinc ion binding"/>
    <property type="evidence" value="ECO:0007669"/>
    <property type="project" value="UniProtKB-KW"/>
</dbReference>
<name>A0A811NK37_9POAL</name>
<dbReference type="EMBL" id="CAJGYO010000004">
    <property type="protein sequence ID" value="CAD6222734.1"/>
    <property type="molecule type" value="Genomic_DNA"/>
</dbReference>
<feature type="compositionally biased region" description="Basic residues" evidence="7">
    <location>
        <begin position="1207"/>
        <end position="1231"/>
    </location>
</feature>
<keyword evidence="3 6" id="KW-0863">Zinc-finger</keyword>
<evidence type="ECO:0000256" key="4">
    <source>
        <dbReference type="ARBA" id="ARBA00022833"/>
    </source>
</evidence>
<dbReference type="Gene3D" id="3.30.40.10">
    <property type="entry name" value="Zinc/RING finger domain, C3HC4 (zinc finger)"/>
    <property type="match status" value="2"/>
</dbReference>
<gene>
    <name evidence="10" type="ORF">NCGR_LOCUS15258</name>
</gene>
<dbReference type="PROSITE" id="PS01359">
    <property type="entry name" value="ZF_PHD_1"/>
    <property type="match status" value="1"/>
</dbReference>
<feature type="region of interest" description="Disordered" evidence="7">
    <location>
        <begin position="899"/>
        <end position="920"/>
    </location>
</feature>
<protein>
    <recommendedName>
        <fullName evidence="12">DNA binding</fullName>
    </recommendedName>
</protein>
<dbReference type="InterPro" id="IPR019787">
    <property type="entry name" value="Znf_PHD-finger"/>
</dbReference>
<evidence type="ECO:0000313" key="10">
    <source>
        <dbReference type="EMBL" id="CAD6222734.1"/>
    </source>
</evidence>
<dbReference type="InterPro" id="IPR013083">
    <property type="entry name" value="Znf_RING/FYVE/PHD"/>
</dbReference>
<feature type="compositionally biased region" description="Basic and acidic residues" evidence="7">
    <location>
        <begin position="1585"/>
        <end position="1622"/>
    </location>
</feature>
<dbReference type="GO" id="GO:0005634">
    <property type="term" value="C:nucleus"/>
    <property type="evidence" value="ECO:0007669"/>
    <property type="project" value="UniProtKB-SubCell"/>
</dbReference>
<feature type="region of interest" description="Disordered" evidence="7">
    <location>
        <begin position="183"/>
        <end position="212"/>
    </location>
</feature>
<evidence type="ECO:0000256" key="1">
    <source>
        <dbReference type="ARBA" id="ARBA00004123"/>
    </source>
</evidence>
<evidence type="ECO:0000256" key="5">
    <source>
        <dbReference type="ARBA" id="ARBA00023242"/>
    </source>
</evidence>
<accession>A0A811NK37</accession>
<evidence type="ECO:0000259" key="9">
    <source>
        <dbReference type="PROSITE" id="PS50827"/>
    </source>
</evidence>
<dbReference type="SMART" id="SM00249">
    <property type="entry name" value="PHD"/>
    <property type="match status" value="3"/>
</dbReference>
<comment type="caution">
    <text evidence="10">The sequence shown here is derived from an EMBL/GenBank/DDBJ whole genome shotgun (WGS) entry which is preliminary data.</text>
</comment>
<evidence type="ECO:0000259" key="8">
    <source>
        <dbReference type="PROSITE" id="PS50016"/>
    </source>
</evidence>
<dbReference type="InterPro" id="IPR001965">
    <property type="entry name" value="Znf_PHD"/>
</dbReference>
<dbReference type="Pfam" id="PF21743">
    <property type="entry name" value="PTM_DIR17_Tudor"/>
    <property type="match status" value="1"/>
</dbReference>
<dbReference type="CDD" id="cd20401">
    <property type="entry name" value="Tudor_AtPTM-like"/>
    <property type="match status" value="1"/>
</dbReference>
<reference evidence="10" key="1">
    <citation type="submission" date="2020-10" db="EMBL/GenBank/DDBJ databases">
        <authorList>
            <person name="Han B."/>
            <person name="Lu T."/>
            <person name="Zhao Q."/>
            <person name="Huang X."/>
            <person name="Zhao Y."/>
        </authorList>
    </citation>
    <scope>NUCLEOTIDE SEQUENCE</scope>
</reference>
<feature type="region of interest" description="Disordered" evidence="7">
    <location>
        <begin position="1682"/>
        <end position="1704"/>
    </location>
</feature>
<dbReference type="SMART" id="SM00571">
    <property type="entry name" value="DDT"/>
    <property type="match status" value="1"/>
</dbReference>
<feature type="domain" description="DDT" evidence="9">
    <location>
        <begin position="237"/>
        <end position="297"/>
    </location>
</feature>
<feature type="region of interest" description="Disordered" evidence="7">
    <location>
        <begin position="63"/>
        <end position="158"/>
    </location>
</feature>
<feature type="domain" description="PHD-type" evidence="8">
    <location>
        <begin position="428"/>
        <end position="475"/>
    </location>
</feature>
<dbReference type="Proteomes" id="UP000604825">
    <property type="component" value="Unassembled WGS sequence"/>
</dbReference>
<dbReference type="CDD" id="cd15532">
    <property type="entry name" value="PHD2_CHD_II"/>
    <property type="match status" value="1"/>
</dbReference>
<feature type="region of interest" description="Disordered" evidence="7">
    <location>
        <begin position="1203"/>
        <end position="1287"/>
    </location>
</feature>
<keyword evidence="11" id="KW-1185">Reference proteome</keyword>
<organism evidence="10 11">
    <name type="scientific">Miscanthus lutarioriparius</name>
    <dbReference type="NCBI Taxonomy" id="422564"/>
    <lineage>
        <taxon>Eukaryota</taxon>
        <taxon>Viridiplantae</taxon>
        <taxon>Streptophyta</taxon>
        <taxon>Embryophyta</taxon>
        <taxon>Tracheophyta</taxon>
        <taxon>Spermatophyta</taxon>
        <taxon>Magnoliopsida</taxon>
        <taxon>Liliopsida</taxon>
        <taxon>Poales</taxon>
        <taxon>Poaceae</taxon>
        <taxon>PACMAD clade</taxon>
        <taxon>Panicoideae</taxon>
        <taxon>Andropogonodae</taxon>
        <taxon>Andropogoneae</taxon>
        <taxon>Saccharinae</taxon>
        <taxon>Miscanthus</taxon>
    </lineage>
</organism>
<dbReference type="SUPFAM" id="SSF57903">
    <property type="entry name" value="FYVE/PHD zinc finger"/>
    <property type="match status" value="2"/>
</dbReference>
<feature type="compositionally biased region" description="Polar residues" evidence="7">
    <location>
        <begin position="637"/>
        <end position="656"/>
    </location>
</feature>
<dbReference type="InterPro" id="IPR056618">
    <property type="entry name" value="Chromo_PTM"/>
</dbReference>
<feature type="compositionally biased region" description="Basic and acidic residues" evidence="7">
    <location>
        <begin position="682"/>
        <end position="697"/>
    </location>
</feature>
<keyword evidence="4" id="KW-0862">Zinc</keyword>
<proteinExistence type="predicted"/>
<dbReference type="PROSITE" id="PS50016">
    <property type="entry name" value="ZF_PHD_2"/>
    <property type="match status" value="1"/>
</dbReference>
<comment type="subcellular location">
    <subcellularLocation>
        <location evidence="1">Nucleus</location>
    </subcellularLocation>
</comment>
<evidence type="ECO:0000256" key="6">
    <source>
        <dbReference type="PROSITE-ProRule" id="PRU00146"/>
    </source>
</evidence>
<dbReference type="InterPro" id="IPR018501">
    <property type="entry name" value="DDT_dom"/>
</dbReference>
<feature type="region of interest" description="Disordered" evidence="7">
    <location>
        <begin position="404"/>
        <end position="425"/>
    </location>
</feature>